<dbReference type="RefSeq" id="YP_009481313.1">
    <property type="nucleotide sequence ID" value="NC_037665.1"/>
</dbReference>
<sequence>MNFTGDSDDSGYDAFEARVQAWTTTICDALANETAADRMQVRAESEDDYELFEAVAARLFDECGVLAVHAANRSPLVFEIGPRAIDIWGPTIAAILDAAETSPAGVLLDTYEVYEQTAKTWRNLLRLQPLSMTAYEEALMLRIVEDMALARGLVATPVDDHQLRIHLPQLNPVSDLDLDQAIGQQYETYGDDNDAMINDSGDMSWWRSVFV</sequence>
<accession>A0A2U7UFR6</accession>
<evidence type="ECO:0000313" key="2">
    <source>
        <dbReference type="EMBL" id="AVK77317.1"/>
    </source>
</evidence>
<evidence type="ECO:0000259" key="1">
    <source>
        <dbReference type="Pfam" id="PF19206"/>
    </source>
</evidence>
<dbReference type="EMBL" id="MG011691">
    <property type="protein sequence ID" value="AVK77317.1"/>
    <property type="molecule type" value="Genomic_DNA"/>
</dbReference>
<dbReference type="KEGG" id="vg:36841772"/>
<gene>
    <name evidence="2" type="ORF">pmac_cds_629</name>
</gene>
<feature type="domain" description="DUF5878" evidence="1">
    <location>
        <begin position="18"/>
        <end position="165"/>
    </location>
</feature>
<dbReference type="Proteomes" id="UP000249758">
    <property type="component" value="Segment"/>
</dbReference>
<reference evidence="2" key="1">
    <citation type="journal article" date="2018" name="Nat. Commun.">
        <title>Diversity and evolution of the emerging Pandoraviridae family.</title>
        <authorList>
            <person name="Legendre M."/>
            <person name="Fabre E."/>
            <person name="Poirot O."/>
            <person name="Jeudy S."/>
            <person name="Lartigue A."/>
            <person name="Alempic J.M."/>
            <person name="Beucher L."/>
            <person name="Philippe N."/>
            <person name="Bertaux L."/>
            <person name="Christo-Foroux E."/>
            <person name="Labadie K."/>
            <person name="Coute Y."/>
            <person name="Abergel C."/>
            <person name="Claverie J.M."/>
        </authorList>
    </citation>
    <scope>NUCLEOTIDE SEQUENCE [LARGE SCALE GENOMIC DNA]</scope>
    <source>
        <strain evidence="2">Macleodensis</strain>
    </source>
</reference>
<dbReference type="GeneID" id="36841772"/>
<dbReference type="InterPro" id="IPR043655">
    <property type="entry name" value="DUF5878"/>
</dbReference>
<dbReference type="Pfam" id="PF19206">
    <property type="entry name" value="DUF5878"/>
    <property type="match status" value="1"/>
</dbReference>
<proteinExistence type="predicted"/>
<organism evidence="2">
    <name type="scientific">Pandoravirus macleodensis</name>
    <dbReference type="NCBI Taxonomy" id="2107707"/>
    <lineage>
        <taxon>Viruses</taxon>
        <taxon>Pandoravirus</taxon>
    </lineage>
</organism>
<name>A0A2U7UFR6_9VIRU</name>
<protein>
    <recommendedName>
        <fullName evidence="1">DUF5878 domain-containing protein</fullName>
    </recommendedName>
</protein>